<dbReference type="InterPro" id="IPR050498">
    <property type="entry name" value="Ycf3"/>
</dbReference>
<keyword evidence="3" id="KW-0732">Signal</keyword>
<evidence type="ECO:0000256" key="1">
    <source>
        <dbReference type="ARBA" id="ARBA00022737"/>
    </source>
</evidence>
<dbReference type="PANTHER" id="PTHR44858:SF1">
    <property type="entry name" value="UDP-N-ACETYLGLUCOSAMINE--PEPTIDE N-ACETYLGLUCOSAMINYLTRANSFERASE SPINDLY-RELATED"/>
    <property type="match status" value="1"/>
</dbReference>
<name>A0A365H3C9_9ACTN</name>
<dbReference type="PANTHER" id="PTHR44858">
    <property type="entry name" value="TETRATRICOPEPTIDE REPEAT PROTEIN 6"/>
    <property type="match status" value="1"/>
</dbReference>
<dbReference type="Proteomes" id="UP000251891">
    <property type="component" value="Unassembled WGS sequence"/>
</dbReference>
<dbReference type="OrthoDB" id="5477158at2"/>
<gene>
    <name evidence="4" type="ORF">DPM19_19850</name>
</gene>
<keyword evidence="1" id="KW-0677">Repeat</keyword>
<organism evidence="4 5">
    <name type="scientific">Actinomadura craniellae</name>
    <dbReference type="NCBI Taxonomy" id="2231787"/>
    <lineage>
        <taxon>Bacteria</taxon>
        <taxon>Bacillati</taxon>
        <taxon>Actinomycetota</taxon>
        <taxon>Actinomycetes</taxon>
        <taxon>Streptosporangiales</taxon>
        <taxon>Thermomonosporaceae</taxon>
        <taxon>Actinomadura</taxon>
    </lineage>
</organism>
<sequence length="439" mass="47032">MPFPVRKATTALAVVAMVAGLTAFSTVAFGRGFEDPPPAPVPAAALDRISGADLGRTIGRLQERLRARPDDADSWSTLGLAHVEQARLTADPSHYPRAENALRRALRLRPAGDEQVRTGLAALAAARHDFPAALREADLALAVNPYGTRAHAVRVDALVELGRYDEAWAAVRRADSLRPGIPIFTRYAHVLELRGDPGRARQVLERAAESATDRTDVAYVAAQLGDLAWSRGDLAAAGRHHAAALRADPSSLAALDGRARVRAARGDAAGALADRTALAGRAPLPGYVAALGELHEAQGRPDRAREQYAVMDAWQALARTNGVGTDLETALLGADHGAKAAALQAARAEWSRRRSIHVADALAWALHVNGRDREALPYARQAARTGFRDARFLYHRGMIERSLGRTADARRSLTAALRLNPHFSPLDAPKARAALKELS</sequence>
<dbReference type="InterPro" id="IPR011990">
    <property type="entry name" value="TPR-like_helical_dom_sf"/>
</dbReference>
<dbReference type="RefSeq" id="WP_111869456.1">
    <property type="nucleotide sequence ID" value="NZ_QLYX01000009.1"/>
</dbReference>
<evidence type="ECO:0000313" key="5">
    <source>
        <dbReference type="Proteomes" id="UP000251891"/>
    </source>
</evidence>
<comment type="caution">
    <text evidence="4">The sequence shown here is derived from an EMBL/GenBank/DDBJ whole genome shotgun (WGS) entry which is preliminary data.</text>
</comment>
<proteinExistence type="predicted"/>
<keyword evidence="5" id="KW-1185">Reference proteome</keyword>
<dbReference type="AlphaFoldDB" id="A0A365H3C9"/>
<feature type="chain" id="PRO_5016801535" description="Tetratricopeptide repeat protein" evidence="3">
    <location>
        <begin position="31"/>
        <end position="439"/>
    </location>
</feature>
<evidence type="ECO:0000256" key="2">
    <source>
        <dbReference type="ARBA" id="ARBA00022803"/>
    </source>
</evidence>
<dbReference type="SUPFAM" id="SSF48452">
    <property type="entry name" value="TPR-like"/>
    <property type="match status" value="2"/>
</dbReference>
<evidence type="ECO:0008006" key="6">
    <source>
        <dbReference type="Google" id="ProtNLM"/>
    </source>
</evidence>
<protein>
    <recommendedName>
        <fullName evidence="6">Tetratricopeptide repeat protein</fullName>
    </recommendedName>
</protein>
<dbReference type="Gene3D" id="1.25.40.10">
    <property type="entry name" value="Tetratricopeptide repeat domain"/>
    <property type="match status" value="3"/>
</dbReference>
<keyword evidence="2" id="KW-0802">TPR repeat</keyword>
<reference evidence="4 5" key="1">
    <citation type="submission" date="2018-06" db="EMBL/GenBank/DDBJ databases">
        <title>Actinomadura craniellae sp. nov. isolated from marine sponge Craniella sp.</title>
        <authorList>
            <person name="Li L."/>
            <person name="Xu Q.H."/>
            <person name="Lin H.W."/>
            <person name="Lu Y.H."/>
        </authorList>
    </citation>
    <scope>NUCLEOTIDE SEQUENCE [LARGE SCALE GENOMIC DNA]</scope>
    <source>
        <strain evidence="4 5">LHW63021</strain>
    </source>
</reference>
<dbReference type="InterPro" id="IPR019734">
    <property type="entry name" value="TPR_rpt"/>
</dbReference>
<dbReference type="Pfam" id="PF13181">
    <property type="entry name" value="TPR_8"/>
    <property type="match status" value="1"/>
</dbReference>
<feature type="signal peptide" evidence="3">
    <location>
        <begin position="1"/>
        <end position="30"/>
    </location>
</feature>
<dbReference type="SMART" id="SM00028">
    <property type="entry name" value="TPR"/>
    <property type="match status" value="3"/>
</dbReference>
<evidence type="ECO:0000313" key="4">
    <source>
        <dbReference type="EMBL" id="RAY13528.1"/>
    </source>
</evidence>
<evidence type="ECO:0000256" key="3">
    <source>
        <dbReference type="SAM" id="SignalP"/>
    </source>
</evidence>
<dbReference type="EMBL" id="QLYX01000009">
    <property type="protein sequence ID" value="RAY13528.1"/>
    <property type="molecule type" value="Genomic_DNA"/>
</dbReference>
<accession>A0A365H3C9</accession>